<dbReference type="GO" id="GO:0036374">
    <property type="term" value="F:glutathione hydrolase activity"/>
    <property type="evidence" value="ECO:0007669"/>
    <property type="project" value="InterPro"/>
</dbReference>
<keyword evidence="3 6" id="KW-1133">Transmembrane helix</keyword>
<dbReference type="InterPro" id="IPR000101">
    <property type="entry name" value="GGT_peptidase"/>
</dbReference>
<dbReference type="InterPro" id="IPR043137">
    <property type="entry name" value="GGT_ssub_C"/>
</dbReference>
<dbReference type="PRINTS" id="PR01210">
    <property type="entry name" value="GGTRANSPTASE"/>
</dbReference>
<gene>
    <name evidence="8" type="ORF">SEV965_LOCUS31817</name>
</gene>
<evidence type="ECO:0000259" key="7">
    <source>
        <dbReference type="PROSITE" id="PS50262"/>
    </source>
</evidence>
<dbReference type="InterPro" id="IPR017452">
    <property type="entry name" value="GPCR_Rhodpsn_7TM"/>
</dbReference>
<evidence type="ECO:0000313" key="8">
    <source>
        <dbReference type="EMBL" id="CAF1409958.1"/>
    </source>
</evidence>
<accession>A0A815LH38</accession>
<dbReference type="AlphaFoldDB" id="A0A815LH38"/>
<evidence type="ECO:0000256" key="6">
    <source>
        <dbReference type="SAM" id="Phobius"/>
    </source>
</evidence>
<dbReference type="SUPFAM" id="SSF56235">
    <property type="entry name" value="N-terminal nucleophile aminohydrolases (Ntn hydrolases)"/>
    <property type="match status" value="1"/>
</dbReference>
<feature type="transmembrane region" description="Helical" evidence="6">
    <location>
        <begin position="322"/>
        <end position="350"/>
    </location>
</feature>
<dbReference type="GO" id="GO:0004930">
    <property type="term" value="F:G protein-coupled receptor activity"/>
    <property type="evidence" value="ECO:0007669"/>
    <property type="project" value="InterPro"/>
</dbReference>
<dbReference type="PANTHER" id="PTHR11686">
    <property type="entry name" value="GAMMA GLUTAMYL TRANSPEPTIDASE"/>
    <property type="match status" value="1"/>
</dbReference>
<name>A0A815LH38_9BILA</name>
<feature type="transmembrane region" description="Helical" evidence="6">
    <location>
        <begin position="273"/>
        <end position="301"/>
    </location>
</feature>
<proteinExistence type="predicted"/>
<keyword evidence="4 6" id="KW-0472">Membrane</keyword>
<sequence length="404" mass="46285">MDDFSQPGLSNYYGYAPSPANFIKPFKRPMSSMSPIIVTDSSGQVIFIAGGSGGSRIISSVAQVAIYNLWLGKSIRDAVDMPRLHQQLIPMEIELEKRFPVNVVHGLLSKGHTISSFRGGCVVQAIERRHADELWAVCDARKGGAPDGLGYKHMTKSFQNWFRRTFRRSKEQKLLEEEVEKARLLTPKYYCLQVCALTSYTCMCLATIDQFLATSLHVYRQQFINIKKAYGLCVFFFIIWLLHGIPSLIWYNLGLSSIKGKLTCTITNPVFNVYIAYGYLLILTGVLPICITVLFGFLAYWNVRQIPYRTVPLVRRELDKQLTSMVLVQIVFNCFIILPYIICLFLVDILDPNSESINISDLNFAQDISIILYYLYFASSFYIYICVSKRFRQQLMYVLIDIYH</sequence>
<comment type="caution">
    <text evidence="8">The sequence shown here is derived from an EMBL/GenBank/DDBJ whole genome shotgun (WGS) entry which is preliminary data.</text>
</comment>
<feature type="transmembrane region" description="Helical" evidence="6">
    <location>
        <begin position="229"/>
        <end position="253"/>
    </location>
</feature>
<keyword evidence="2 6" id="KW-0812">Transmembrane</keyword>
<dbReference type="PANTHER" id="PTHR11686:SF9">
    <property type="entry name" value="RE13973P"/>
    <property type="match status" value="1"/>
</dbReference>
<evidence type="ECO:0000313" key="9">
    <source>
        <dbReference type="Proteomes" id="UP000663889"/>
    </source>
</evidence>
<reference evidence="8" key="1">
    <citation type="submission" date="2021-02" db="EMBL/GenBank/DDBJ databases">
        <authorList>
            <person name="Nowell W R."/>
        </authorList>
    </citation>
    <scope>NUCLEOTIDE SEQUENCE</scope>
</reference>
<dbReference type="PROSITE" id="PS50262">
    <property type="entry name" value="G_PROTEIN_RECEP_F1_2"/>
    <property type="match status" value="1"/>
</dbReference>
<feature type="domain" description="G-protein coupled receptors family 1 profile" evidence="7">
    <location>
        <begin position="203"/>
        <end position="384"/>
    </location>
</feature>
<evidence type="ECO:0000256" key="4">
    <source>
        <dbReference type="ARBA" id="ARBA00023136"/>
    </source>
</evidence>
<dbReference type="Proteomes" id="UP000663889">
    <property type="component" value="Unassembled WGS sequence"/>
</dbReference>
<feature type="transmembrane region" description="Helical" evidence="6">
    <location>
        <begin position="370"/>
        <end position="387"/>
    </location>
</feature>
<dbReference type="Pfam" id="PF01019">
    <property type="entry name" value="G_glu_transpept"/>
    <property type="match status" value="1"/>
</dbReference>
<feature type="binding site" evidence="5">
    <location>
        <begin position="31"/>
        <end position="32"/>
    </location>
    <ligand>
        <name>L-glutamate</name>
        <dbReference type="ChEBI" id="CHEBI:29985"/>
    </ligand>
</feature>
<dbReference type="EMBL" id="CAJNOU010003790">
    <property type="protein sequence ID" value="CAF1409958.1"/>
    <property type="molecule type" value="Genomic_DNA"/>
</dbReference>
<dbReference type="InterPro" id="IPR029055">
    <property type="entry name" value="Ntn_hydrolases_N"/>
</dbReference>
<comment type="subcellular location">
    <subcellularLocation>
        <location evidence="1">Membrane</location>
    </subcellularLocation>
</comment>
<feature type="binding site" evidence="5">
    <location>
        <position position="54"/>
    </location>
    <ligand>
        <name>L-glutamate</name>
        <dbReference type="ChEBI" id="CHEBI:29985"/>
    </ligand>
</feature>
<feature type="binding site" evidence="5">
    <location>
        <position position="3"/>
    </location>
    <ligand>
        <name>L-glutamate</name>
        <dbReference type="ChEBI" id="CHEBI:29985"/>
    </ligand>
</feature>
<dbReference type="Gene3D" id="1.20.1070.10">
    <property type="entry name" value="Rhodopsin 7-helix transmembrane proteins"/>
    <property type="match status" value="1"/>
</dbReference>
<organism evidence="8 9">
    <name type="scientific">Rotaria sordida</name>
    <dbReference type="NCBI Taxonomy" id="392033"/>
    <lineage>
        <taxon>Eukaryota</taxon>
        <taxon>Metazoa</taxon>
        <taxon>Spiralia</taxon>
        <taxon>Gnathifera</taxon>
        <taxon>Rotifera</taxon>
        <taxon>Eurotatoria</taxon>
        <taxon>Bdelloidea</taxon>
        <taxon>Philodinida</taxon>
        <taxon>Philodinidae</taxon>
        <taxon>Rotaria</taxon>
    </lineage>
</organism>
<evidence type="ECO:0000256" key="1">
    <source>
        <dbReference type="ARBA" id="ARBA00004370"/>
    </source>
</evidence>
<dbReference type="GO" id="GO:0006751">
    <property type="term" value="P:glutathione catabolic process"/>
    <property type="evidence" value="ECO:0007669"/>
    <property type="project" value="InterPro"/>
</dbReference>
<evidence type="ECO:0000256" key="5">
    <source>
        <dbReference type="PIRSR" id="PIRSR600101-2"/>
    </source>
</evidence>
<evidence type="ECO:0000256" key="3">
    <source>
        <dbReference type="ARBA" id="ARBA00022989"/>
    </source>
</evidence>
<dbReference type="Gene3D" id="3.60.20.40">
    <property type="match status" value="1"/>
</dbReference>
<dbReference type="InterPro" id="IPR000276">
    <property type="entry name" value="GPCR_Rhodpsn"/>
</dbReference>
<protein>
    <recommendedName>
        <fullName evidence="7">G-protein coupled receptors family 1 profile domain-containing protein</fullName>
    </recommendedName>
</protein>
<dbReference type="Pfam" id="PF00001">
    <property type="entry name" value="7tm_1"/>
    <property type="match status" value="1"/>
</dbReference>
<evidence type="ECO:0000256" key="2">
    <source>
        <dbReference type="ARBA" id="ARBA00022692"/>
    </source>
</evidence>
<dbReference type="GO" id="GO:0005886">
    <property type="term" value="C:plasma membrane"/>
    <property type="evidence" value="ECO:0007669"/>
    <property type="project" value="TreeGrafter"/>
</dbReference>
<dbReference type="SUPFAM" id="SSF81321">
    <property type="entry name" value="Family A G protein-coupled receptor-like"/>
    <property type="match status" value="1"/>
</dbReference>
<dbReference type="CDD" id="cd00637">
    <property type="entry name" value="7tm_classA_rhodopsin-like"/>
    <property type="match status" value="1"/>
</dbReference>